<evidence type="ECO:0000259" key="12">
    <source>
        <dbReference type="Pfam" id="PF02542"/>
    </source>
</evidence>
<dbReference type="SUPFAM" id="SSF53448">
    <property type="entry name" value="Nucleotide-diphospho-sugar transferases"/>
    <property type="match status" value="1"/>
</dbReference>
<evidence type="ECO:0000313" key="14">
    <source>
        <dbReference type="Proteomes" id="UP000014541"/>
    </source>
</evidence>
<dbReference type="eggNOG" id="COG1211">
    <property type="taxonomic scope" value="Bacteria"/>
</dbReference>
<feature type="binding site" evidence="10">
    <location>
        <begin position="308"/>
        <end position="309"/>
    </location>
    <ligand>
        <name>4-CDP-2-C-methyl-D-erythritol 2-phosphate</name>
        <dbReference type="ChEBI" id="CHEBI:57919"/>
    </ligand>
</feature>
<dbReference type="CDD" id="cd00554">
    <property type="entry name" value="MECDP_synthase"/>
    <property type="match status" value="1"/>
</dbReference>
<dbReference type="HAMAP" id="MF_00107">
    <property type="entry name" value="IspF"/>
    <property type="match status" value="1"/>
</dbReference>
<evidence type="ECO:0000256" key="11">
    <source>
        <dbReference type="RuleBase" id="RU004395"/>
    </source>
</evidence>
<keyword evidence="4" id="KW-0808">Transferase</keyword>
<dbReference type="GO" id="GO:0070567">
    <property type="term" value="F:cytidylyltransferase activity"/>
    <property type="evidence" value="ECO:0007669"/>
    <property type="project" value="InterPro"/>
</dbReference>
<comment type="caution">
    <text evidence="13">The sequence shown here is derived from an EMBL/GenBank/DDBJ whole genome shotgun (WGS) entry which is preliminary data.</text>
</comment>
<evidence type="ECO:0000256" key="6">
    <source>
        <dbReference type="ARBA" id="ARBA00022723"/>
    </source>
</evidence>
<keyword evidence="14" id="KW-1185">Reference proteome</keyword>
<dbReference type="Gene3D" id="3.90.550.10">
    <property type="entry name" value="Spore Coat Polysaccharide Biosynthesis Protein SpsA, Chain A"/>
    <property type="match status" value="1"/>
</dbReference>
<dbReference type="InterPro" id="IPR036571">
    <property type="entry name" value="MECDP_synthase_sf"/>
</dbReference>
<dbReference type="Proteomes" id="UP000014541">
    <property type="component" value="Unassembled WGS sequence"/>
</dbReference>
<dbReference type="PANTHER" id="PTHR43181:SF1">
    <property type="entry name" value="2-C-METHYL-D-ERYTHRITOL 2,4-CYCLODIPHOSPHATE SYNTHASE, CHLOROPLASTIC"/>
    <property type="match status" value="1"/>
</dbReference>
<dbReference type="PROSITE" id="PS01350">
    <property type="entry name" value="ISPF"/>
    <property type="match status" value="1"/>
</dbReference>
<dbReference type="PANTHER" id="PTHR43181">
    <property type="entry name" value="2-C-METHYL-D-ERYTHRITOL 2,4-CYCLODIPHOSPHATE SYNTHASE, CHLOROPLASTIC"/>
    <property type="match status" value="1"/>
</dbReference>
<dbReference type="GO" id="GO:0016114">
    <property type="term" value="P:terpenoid biosynthetic process"/>
    <property type="evidence" value="ECO:0007669"/>
    <property type="project" value="InterPro"/>
</dbReference>
<dbReference type="GO" id="GO:0019288">
    <property type="term" value="P:isopentenyl diphosphate biosynthetic process, methylerythritol 4-phosphate pathway"/>
    <property type="evidence" value="ECO:0007669"/>
    <property type="project" value="UniProtKB-UniRule"/>
</dbReference>
<reference evidence="13 14" key="1">
    <citation type="submission" date="2013-04" db="EMBL/GenBank/DDBJ databases">
        <title>The Genome Sequence of Treponema maltophilum ATCC 51939.</title>
        <authorList>
            <consortium name="The Broad Institute Genomics Platform"/>
            <person name="Earl A."/>
            <person name="Ward D."/>
            <person name="Feldgarden M."/>
            <person name="Gevers D."/>
            <person name="Leonetti C."/>
            <person name="Blanton J.M."/>
            <person name="Dewhirst F.E."/>
            <person name="Izard J."/>
            <person name="Walker B."/>
            <person name="Young S."/>
            <person name="Zeng Q."/>
            <person name="Gargeya S."/>
            <person name="Fitzgerald M."/>
            <person name="Haas B."/>
            <person name="Abouelleil A."/>
            <person name="Allen A.W."/>
            <person name="Alvarado L."/>
            <person name="Arachchi H.M."/>
            <person name="Berlin A.M."/>
            <person name="Chapman S.B."/>
            <person name="Gainer-Dewar J."/>
            <person name="Goldberg J."/>
            <person name="Griggs A."/>
            <person name="Gujja S."/>
            <person name="Hansen M."/>
            <person name="Howarth C."/>
            <person name="Imamovic A."/>
            <person name="Ireland A."/>
            <person name="Larimer J."/>
            <person name="McCowan C."/>
            <person name="Murphy C."/>
            <person name="Pearson M."/>
            <person name="Poon T.W."/>
            <person name="Priest M."/>
            <person name="Roberts A."/>
            <person name="Saif S."/>
            <person name="Shea T."/>
            <person name="Sisk P."/>
            <person name="Sykes S."/>
            <person name="Wortman J."/>
            <person name="Nusbaum C."/>
            <person name="Birren B."/>
        </authorList>
    </citation>
    <scope>NUCLEOTIDE SEQUENCE [LARGE SCALE GENOMIC DNA]</scope>
    <source>
        <strain evidence="13 14">ATCC 51939</strain>
    </source>
</reference>
<dbReference type="InterPro" id="IPR029044">
    <property type="entry name" value="Nucleotide-diphossugar_trans"/>
</dbReference>
<dbReference type="InterPro" id="IPR003526">
    <property type="entry name" value="MECDP_synthase"/>
</dbReference>
<keyword evidence="7 10" id="KW-0414">Isoprene biosynthesis</keyword>
<dbReference type="EMBL" id="ATFF01000006">
    <property type="protein sequence ID" value="EPF31496.1"/>
    <property type="molecule type" value="Genomic_DNA"/>
</dbReference>
<keyword evidence="6 10" id="KW-0479">Metal-binding</keyword>
<feature type="site" description="Transition state stabilizer" evidence="10">
    <location>
        <position position="407"/>
    </location>
</feature>
<evidence type="ECO:0000256" key="8">
    <source>
        <dbReference type="ARBA" id="ARBA00023239"/>
    </source>
</evidence>
<evidence type="ECO:0000256" key="4">
    <source>
        <dbReference type="ARBA" id="ARBA00022679"/>
    </source>
</evidence>
<proteinExistence type="inferred from homology"/>
<feature type="binding site" evidence="10">
    <location>
        <begin position="330"/>
        <end position="332"/>
    </location>
    <ligand>
        <name>4-CDP-2-C-methyl-D-erythritol 2-phosphate</name>
        <dbReference type="ChEBI" id="CHEBI:57919"/>
    </ligand>
</feature>
<dbReference type="NCBIfam" id="TIGR00151">
    <property type="entry name" value="ispF"/>
    <property type="match status" value="1"/>
</dbReference>
<gene>
    <name evidence="10" type="primary">ispF</name>
    <name evidence="13" type="ORF">HMPREF9194_01843</name>
</gene>
<accession>S3K3G3</accession>
<feature type="binding site" evidence="10">
    <location>
        <position position="316"/>
    </location>
    <ligand>
        <name>a divalent metal cation</name>
        <dbReference type="ChEBI" id="CHEBI:60240"/>
    </ligand>
</feature>
<dbReference type="RefSeq" id="WP_016526105.1">
    <property type="nucleotide sequence ID" value="NZ_KE332518.1"/>
</dbReference>
<sequence length="431" mass="46759">MKIALILTAAGTSERFASGKKKEYMPLCSALFPNQKSGTVLSCSAEPFLRTLTSDSDCSSCTLARFVVTLPSQKADKAEAEQALFASPFVAEKLRDLHLKPEFIPGGASRRESVLCALEYLASGAHSAGAQHSDRDCDVDLVFIHDGARPFLSPGLVKKVLALAREKGACAPALPVVDTCKEIDTETSAITRHLPRSRLAAVQTPQCFYFKKLLEAHRKAHNDGKTYTDDTEIWGAYEGDVYVCEGERTNVKITYKEDLPGGTSASRTPASCAVYRIGLGSDTHRLVSGRPLLIGGVHIPFDKGELAHSDGDVLFHAITDALLGAASLGDIGELFPPSDPAWKDADSSVLLKTAWRRVQDAGWRLENLDCVLSIERPRILDWRHKIRESIASVLDCEIDRVFVKAKTAEGLGDIGEGKAVSALCTCLLRFT</sequence>
<evidence type="ECO:0000256" key="10">
    <source>
        <dbReference type="HAMAP-Rule" id="MF_00107"/>
    </source>
</evidence>
<dbReference type="InterPro" id="IPR034683">
    <property type="entry name" value="IspD/TarI"/>
</dbReference>
<comment type="catalytic activity">
    <reaction evidence="1 10 11">
        <text>4-CDP-2-C-methyl-D-erythritol 2-phosphate = 2-C-methyl-D-erythritol 2,4-cyclic diphosphate + CMP</text>
        <dbReference type="Rhea" id="RHEA:23864"/>
        <dbReference type="ChEBI" id="CHEBI:57919"/>
        <dbReference type="ChEBI" id="CHEBI:58483"/>
        <dbReference type="ChEBI" id="CHEBI:60377"/>
        <dbReference type="EC" id="4.6.1.12"/>
    </reaction>
</comment>
<feature type="binding site" evidence="10">
    <location>
        <begin position="282"/>
        <end position="284"/>
    </location>
    <ligand>
        <name>4-CDP-2-C-methyl-D-erythritol 2-phosphate</name>
        <dbReference type="ChEBI" id="CHEBI:57919"/>
    </ligand>
</feature>
<dbReference type="Gene3D" id="3.30.1330.50">
    <property type="entry name" value="2-C-methyl-D-erythritol 2,4-cyclodiphosphate synthase"/>
    <property type="match status" value="1"/>
</dbReference>
<evidence type="ECO:0000256" key="2">
    <source>
        <dbReference type="ARBA" id="ARBA00004709"/>
    </source>
</evidence>
<dbReference type="STRING" id="1125699.HMPREF9194_01843"/>
<evidence type="ECO:0000313" key="13">
    <source>
        <dbReference type="EMBL" id="EPF31496.1"/>
    </source>
</evidence>
<dbReference type="GO" id="GO:0008685">
    <property type="term" value="F:2-C-methyl-D-erythritol 2,4-cyclodiphosphate synthase activity"/>
    <property type="evidence" value="ECO:0007669"/>
    <property type="project" value="UniProtKB-UniRule"/>
</dbReference>
<evidence type="ECO:0000256" key="9">
    <source>
        <dbReference type="ARBA" id="ARBA00023268"/>
    </source>
</evidence>
<comment type="function">
    <text evidence="10">Involved in the biosynthesis of isopentenyl diphosphate (IPP) and dimethylallyl diphosphate (DMAPP), two major building blocks of isoprenoid compounds. Catalyzes the conversion of 4-diphosphocytidyl-2-C-methyl-D-erythritol 2-phosphate (CDP-ME2P) to 2-C-methyl-D-erythritol 2,4-cyclodiphosphate (ME-CPP) with a corresponding release of cytidine 5-monophosphate (CMP).</text>
</comment>
<dbReference type="Pfam" id="PF02542">
    <property type="entry name" value="YgbB"/>
    <property type="match status" value="1"/>
</dbReference>
<feature type="binding site" evidence="10">
    <location>
        <position position="284"/>
    </location>
    <ligand>
        <name>a divalent metal cation</name>
        <dbReference type="ChEBI" id="CHEBI:60240"/>
    </ligand>
</feature>
<dbReference type="CDD" id="cd02516">
    <property type="entry name" value="CDP-ME_synthetase"/>
    <property type="match status" value="1"/>
</dbReference>
<evidence type="ECO:0000256" key="1">
    <source>
        <dbReference type="ARBA" id="ARBA00000200"/>
    </source>
</evidence>
<dbReference type="eggNOG" id="COG0245">
    <property type="taxonomic scope" value="Bacteria"/>
</dbReference>
<comment type="caution">
    <text evidence="10">Lacks conserved residue(s) required for the propagation of feature annotation.</text>
</comment>
<feature type="binding site" evidence="10">
    <location>
        <position position="282"/>
    </location>
    <ligand>
        <name>a divalent metal cation</name>
        <dbReference type="ChEBI" id="CHEBI:60240"/>
    </ligand>
</feature>
<feature type="site" description="Transition state stabilizer" evidence="10">
    <location>
        <position position="308"/>
    </location>
</feature>
<dbReference type="PATRIC" id="fig|1125699.3.peg.1862"/>
<comment type="cofactor">
    <cofactor evidence="10">
        <name>a divalent metal cation</name>
        <dbReference type="ChEBI" id="CHEBI:60240"/>
    </cofactor>
    <text evidence="10">Binds 1 divalent metal cation per subunit.</text>
</comment>
<dbReference type="SUPFAM" id="SSF69765">
    <property type="entry name" value="IpsF-like"/>
    <property type="match status" value="1"/>
</dbReference>
<dbReference type="UniPathway" id="UPA00056">
    <property type="reaction ID" value="UER00095"/>
</dbReference>
<protein>
    <recommendedName>
        <fullName evidence="3 10">2-C-methyl-D-erythritol 2,4-cyclodiphosphate synthase</fullName>
        <shortName evidence="10">MECDP-synthase</shortName>
        <shortName evidence="10">MECPP-synthase</shortName>
        <shortName evidence="10">MECPS</shortName>
        <ecNumber evidence="3 10">4.6.1.12</ecNumber>
    </recommendedName>
</protein>
<dbReference type="AlphaFoldDB" id="S3K3G3"/>
<dbReference type="HOGENOM" id="CLU_042800_2_7_12"/>
<dbReference type="InterPro" id="IPR020555">
    <property type="entry name" value="MECDP_synthase_CS"/>
</dbReference>
<keyword evidence="8 10" id="KW-0456">Lyase</keyword>
<keyword evidence="9" id="KW-0511">Multifunctional enzyme</keyword>
<organism evidence="13 14">
    <name type="scientific">Treponema maltophilum ATCC 51939</name>
    <dbReference type="NCBI Taxonomy" id="1125699"/>
    <lineage>
        <taxon>Bacteria</taxon>
        <taxon>Pseudomonadati</taxon>
        <taxon>Spirochaetota</taxon>
        <taxon>Spirochaetia</taxon>
        <taxon>Spirochaetales</taxon>
        <taxon>Treponemataceae</taxon>
        <taxon>Treponema</taxon>
    </lineage>
</organism>
<keyword evidence="5" id="KW-0548">Nucleotidyltransferase</keyword>
<dbReference type="OrthoDB" id="9806837at2"/>
<dbReference type="GO" id="GO:0046872">
    <property type="term" value="F:metal ion binding"/>
    <property type="evidence" value="ECO:0007669"/>
    <property type="project" value="UniProtKB-KW"/>
</dbReference>
<evidence type="ECO:0000256" key="3">
    <source>
        <dbReference type="ARBA" id="ARBA00012579"/>
    </source>
</evidence>
<comment type="similarity">
    <text evidence="10 11">Belongs to the IspF family.</text>
</comment>
<comment type="subunit">
    <text evidence="10">Homotrimer.</text>
</comment>
<dbReference type="Pfam" id="PF01128">
    <property type="entry name" value="IspD"/>
    <property type="match status" value="1"/>
</dbReference>
<name>S3K3G3_TREMA</name>
<dbReference type="EC" id="4.6.1.12" evidence="3 10"/>
<evidence type="ECO:0000256" key="5">
    <source>
        <dbReference type="ARBA" id="ARBA00022695"/>
    </source>
</evidence>
<comment type="pathway">
    <text evidence="2 10">Isoprenoid biosynthesis; isopentenyl diphosphate biosynthesis via DXP pathway; isopentenyl diphosphate from 1-deoxy-D-xylulose 5-phosphate: step 4/6.</text>
</comment>
<evidence type="ECO:0000256" key="7">
    <source>
        <dbReference type="ARBA" id="ARBA00023229"/>
    </source>
</evidence>
<feature type="domain" description="2-C-methyl-D-erythritol 2,4-cyclodiphosphate synthase" evidence="12">
    <location>
        <begin position="276"/>
        <end position="428"/>
    </location>
</feature>